<dbReference type="Proteomes" id="UP000007374">
    <property type="component" value="Unassembled WGS sequence"/>
</dbReference>
<gene>
    <name evidence="1" type="ORF">NA8A_09149</name>
</gene>
<name>K2PP23_9HYPH</name>
<sequence length="93" mass="10625">MGASGAWSRLCRIQLIRRHFAVFQSRVTLEFPDFGPKRRIAITQKRGKFPNWSLTLRYRIAQAATIRPGGARMPTVFFSVAREGFQSRAEIKG</sequence>
<protein>
    <submittedName>
        <fullName evidence="1">Uncharacterized protein</fullName>
    </submittedName>
</protein>
<accession>K2PP23</accession>
<evidence type="ECO:0000313" key="2">
    <source>
        <dbReference type="Proteomes" id="UP000007374"/>
    </source>
</evidence>
<keyword evidence="2" id="KW-1185">Reference proteome</keyword>
<dbReference type="AlphaFoldDB" id="K2PP23"/>
<evidence type="ECO:0000313" key="1">
    <source>
        <dbReference type="EMBL" id="EKF42822.1"/>
    </source>
</evidence>
<dbReference type="EMBL" id="AMSI01000005">
    <property type="protein sequence ID" value="EKF42822.1"/>
    <property type="molecule type" value="Genomic_DNA"/>
</dbReference>
<organism evidence="1 2">
    <name type="scientific">Nitratireductor indicus C115</name>
    <dbReference type="NCBI Taxonomy" id="1231190"/>
    <lineage>
        <taxon>Bacteria</taxon>
        <taxon>Pseudomonadati</taxon>
        <taxon>Pseudomonadota</taxon>
        <taxon>Alphaproteobacteria</taxon>
        <taxon>Hyphomicrobiales</taxon>
        <taxon>Phyllobacteriaceae</taxon>
        <taxon>Nitratireductor</taxon>
    </lineage>
</organism>
<comment type="caution">
    <text evidence="1">The sequence shown here is derived from an EMBL/GenBank/DDBJ whole genome shotgun (WGS) entry which is preliminary data.</text>
</comment>
<proteinExistence type="predicted"/>
<reference evidence="1 2" key="1">
    <citation type="journal article" date="2012" name="J. Bacteriol.">
        <title>Genome Sequence of Nitratireductor indicus Type Strain C115.</title>
        <authorList>
            <person name="Lai Q."/>
            <person name="Li G."/>
            <person name="Yu Z."/>
            <person name="Shao Z."/>
        </authorList>
    </citation>
    <scope>NUCLEOTIDE SEQUENCE [LARGE SCALE GENOMIC DNA]</scope>
    <source>
        <strain evidence="1 2">C115</strain>
    </source>
</reference>